<reference evidence="2 3" key="1">
    <citation type="submission" date="2016-10" db="EMBL/GenBank/DDBJ databases">
        <authorList>
            <person name="de Groot N.N."/>
        </authorList>
    </citation>
    <scope>NUCLEOTIDE SEQUENCE [LARGE SCALE GENOMIC DNA]</scope>
    <source>
        <strain evidence="2 3">DSM 23581</strain>
    </source>
</reference>
<feature type="chain" id="PRO_5011639147" description="Outer membrane protein beta-barrel family protein" evidence="1">
    <location>
        <begin position="19"/>
        <end position="1140"/>
    </location>
</feature>
<keyword evidence="1" id="KW-0732">Signal</keyword>
<dbReference type="AlphaFoldDB" id="A0A1H4DI01"/>
<evidence type="ECO:0000313" key="2">
    <source>
        <dbReference type="EMBL" id="SEA72401.1"/>
    </source>
</evidence>
<sequence>MKSVFFVILLFTIVCVQAQNNSNLQQMRIPVKDTLVLDSISIAPVRFSLKTSDNKEVNTSFYHIDFASARLVLKPKFLLKHDSLQVTFMRYPKFLTASRQLLDPKKVIVPDRVGTTENMVDLQLQKPEAKLKQPFKGLHTSGNISRGLVVGNNQNAVVQSELDLQISGQLSDDLSIRASIRDANLPSQSGGYTQNLNEFDQIFIELQSKNWAIRAGDVDLENYNSLFANYSKRVQGLKLDVNFGDTLSRTSLFGAAAIVRGVFKRSDIQVQEGNQGPYKLRGDQGEQYILIISGSESVFVNGRQLKRGENEDYIIDYNAGEIIFNPNFPINSTMRISVEYQVSEQNYSRIIATAGGEIETDKLYLKALVYNENDLKNQPLQQSLTEEQVEVLSEAGDDESQMFAESAVPANYSENRILYKKVMQNGVELFEFSNNPEDELFNVRFTNVGQNQGNYIVSSQEAVTTIFEYIAPINGVSQGNFEPFVRLIPPSKLQQANISGAYQPRKGTEIDFELAASINDKNLFSNLDKNDNNGFATQIGVKQNIFQSKDEHRQLNVFGSFNYLQDDYQSIERIYNVEFERDWNLRNTTGDQKYITLGAEFIDAAQHFNEYKFENLNYSDFYEGQKHAFRSRNRFGKFLIRSNASVMQSDSDVNKTDFVRGKVEAEYDFSKVWTGVGIELENNDDYLKEEQIYTAQTQKFIAYDAYVGVGDSTSVYAKIGFQQRVNDSIRNNELKRVNTSQNLYVDSKLIDKKDAQLTFYGSWRSLDFKEENREDETTINGRIRYQQSLFNRILNLTTTYETHSGNLARQEFTYVEVEPGQGQFTWNDYNGNGIQELDEFEIAQFQDEAKYIRVLLPNQIYVRTNQNKLSQQVVLDFRQYSANEGFKKIISHFYNQTSITIDQKTERDGSKLDFNPFQQNSENVIGQNNAFRNTLFYNRGQRNLSTAYTFSKSETKNLLVVGLQSLQNTLHELQFKHELNSLYLLSFHQRFTSSESDSENFANRNYSLSGFSTKPTFSYLPGKNKKFDLFYRYGENENTKGELASLEQHEFGLSLSLNNNEKYTITAETKYIKNKFEGNSQSAVAYQMLEGLQPDNNFTWSLFLQKRISKFLDLNLTYLGRKTADRKAIHTGSVQLRAFF</sequence>
<gene>
    <name evidence="2" type="ORF">SAMN05421540_11150</name>
</gene>
<name>A0A1H4DI01_9FLAO</name>
<dbReference type="STRING" id="908615.SAMN05421540_11150"/>
<proteinExistence type="predicted"/>
<dbReference type="EMBL" id="FNQF01000011">
    <property type="protein sequence ID" value="SEA72401.1"/>
    <property type="molecule type" value="Genomic_DNA"/>
</dbReference>
<dbReference type="Proteomes" id="UP000198820">
    <property type="component" value="Unassembled WGS sequence"/>
</dbReference>
<keyword evidence="3" id="KW-1185">Reference proteome</keyword>
<organism evidence="2 3">
    <name type="scientific">Psychroflexus halocasei</name>
    <dbReference type="NCBI Taxonomy" id="908615"/>
    <lineage>
        <taxon>Bacteria</taxon>
        <taxon>Pseudomonadati</taxon>
        <taxon>Bacteroidota</taxon>
        <taxon>Flavobacteriia</taxon>
        <taxon>Flavobacteriales</taxon>
        <taxon>Flavobacteriaceae</taxon>
        <taxon>Psychroflexus</taxon>
    </lineage>
</organism>
<evidence type="ECO:0000256" key="1">
    <source>
        <dbReference type="SAM" id="SignalP"/>
    </source>
</evidence>
<protein>
    <recommendedName>
        <fullName evidence="4">Outer membrane protein beta-barrel family protein</fullName>
    </recommendedName>
</protein>
<feature type="signal peptide" evidence="1">
    <location>
        <begin position="1"/>
        <end position="18"/>
    </location>
</feature>
<evidence type="ECO:0000313" key="3">
    <source>
        <dbReference type="Proteomes" id="UP000198820"/>
    </source>
</evidence>
<evidence type="ECO:0008006" key="4">
    <source>
        <dbReference type="Google" id="ProtNLM"/>
    </source>
</evidence>
<dbReference type="RefSeq" id="WP_093245574.1">
    <property type="nucleotide sequence ID" value="NZ_FNQF01000011.1"/>
</dbReference>
<accession>A0A1H4DI01</accession>